<gene>
    <name evidence="12" type="ORF">GCM10011385_08580</name>
</gene>
<proteinExistence type="inferred from homology"/>
<dbReference type="EMBL" id="BMIF01000002">
    <property type="protein sequence ID" value="GGA57421.1"/>
    <property type="molecule type" value="Genomic_DNA"/>
</dbReference>
<reference evidence="12" key="1">
    <citation type="journal article" date="2014" name="Int. J. Syst. Evol. Microbiol.">
        <title>Complete genome sequence of Corynebacterium casei LMG S-19264T (=DSM 44701T), isolated from a smear-ripened cheese.</title>
        <authorList>
            <consortium name="US DOE Joint Genome Institute (JGI-PGF)"/>
            <person name="Walter F."/>
            <person name="Albersmeier A."/>
            <person name="Kalinowski J."/>
            <person name="Ruckert C."/>
        </authorList>
    </citation>
    <scope>NUCLEOTIDE SEQUENCE</scope>
    <source>
        <strain evidence="12">CGMCC 1.15320</strain>
    </source>
</reference>
<sequence>MTNPEMIILDLPDEAATLQLGEDLALALRQGDVVALHGDLGMGKSTLARALIRAIAEDDELEVPSPTFTLVQRYPLRLPVQHFDLYRLSNPEELEELGLAEALSEGVALVEWPDRAPEYFDSVTHVKLFEVGEGRRVEISAPESALSRIAHTLEVRKFLDRSGYAGAKRRFMLGDASIRAYETIRTAAGERLILMDAPARSNEPILRDGLTYSDIAKLAQSVVAFVGIAQALRDNGFCAPQILAMDLDAGLLVIEHLGDGAFLMPDGSVNPTRYQEAGRLLAAMHEREWPRSITVAEGVEYVVPIYDRAAFEIECALLLDWYIPFTEDRVATDEERQEFNQLWEPLITRLLECEQSLALRDYHSPNIIWREERDGLDRLGVIDVQDAAFGPAAFDVASLAMDARVDVSPEVERAIVDAYCAARTGAFDRAAFEEAYAITAAQRNTKILGIFVRLAKRDGKPGYLKHLPRIQDYLRRALAHPSLSDLRAFYERHGFLGEQAR</sequence>
<evidence type="ECO:0000256" key="9">
    <source>
        <dbReference type="ARBA" id="ARBA00022842"/>
    </source>
</evidence>
<name>A0A916RI80_9HYPH</name>
<keyword evidence="6" id="KW-0479">Metal-binding</keyword>
<dbReference type="GO" id="GO:0005737">
    <property type="term" value="C:cytoplasm"/>
    <property type="evidence" value="ECO:0007669"/>
    <property type="project" value="UniProtKB-SubCell"/>
</dbReference>
<keyword evidence="8" id="KW-0067">ATP-binding</keyword>
<reference evidence="12" key="2">
    <citation type="submission" date="2020-09" db="EMBL/GenBank/DDBJ databases">
        <authorList>
            <person name="Sun Q."/>
            <person name="Zhou Y."/>
        </authorList>
    </citation>
    <scope>NUCLEOTIDE SEQUENCE</scope>
    <source>
        <strain evidence="12">CGMCC 1.15320</strain>
    </source>
</reference>
<keyword evidence="5" id="KW-0819">tRNA processing</keyword>
<comment type="caution">
    <text evidence="12">The sequence shown here is derived from an EMBL/GenBank/DDBJ whole genome shotgun (WGS) entry which is preliminary data.</text>
</comment>
<comment type="subcellular location">
    <subcellularLocation>
        <location evidence="1">Cytoplasm</location>
    </subcellularLocation>
</comment>
<evidence type="ECO:0000256" key="4">
    <source>
        <dbReference type="ARBA" id="ARBA00022490"/>
    </source>
</evidence>
<dbReference type="PIRSF" id="PIRSF036599">
    <property type="entry name" value="AtpPhos"/>
    <property type="match status" value="1"/>
</dbReference>
<dbReference type="PANTHER" id="PTHR33540:SF2">
    <property type="entry name" value="TRNA THREONYLCARBAMOYLADENOSINE BIOSYNTHESIS PROTEIN TSAE"/>
    <property type="match status" value="1"/>
</dbReference>
<comment type="similarity">
    <text evidence="2">Belongs to the TsaE family.</text>
</comment>
<dbReference type="InterPro" id="IPR002575">
    <property type="entry name" value="Aminoglycoside_PTrfase"/>
</dbReference>
<evidence type="ECO:0000313" key="13">
    <source>
        <dbReference type="Proteomes" id="UP000636264"/>
    </source>
</evidence>
<dbReference type="Proteomes" id="UP000636264">
    <property type="component" value="Unassembled WGS sequence"/>
</dbReference>
<evidence type="ECO:0000256" key="2">
    <source>
        <dbReference type="ARBA" id="ARBA00007599"/>
    </source>
</evidence>
<dbReference type="NCBIfam" id="TIGR00150">
    <property type="entry name" value="T6A_YjeE"/>
    <property type="match status" value="1"/>
</dbReference>
<organism evidence="12 13">
    <name type="scientific">Nitratireductor aestuarii</name>
    <dbReference type="NCBI Taxonomy" id="1735103"/>
    <lineage>
        <taxon>Bacteria</taxon>
        <taxon>Pseudomonadati</taxon>
        <taxon>Pseudomonadota</taxon>
        <taxon>Alphaproteobacteria</taxon>
        <taxon>Hyphomicrobiales</taxon>
        <taxon>Phyllobacteriaceae</taxon>
        <taxon>Nitratireductor</taxon>
    </lineage>
</organism>
<evidence type="ECO:0000256" key="7">
    <source>
        <dbReference type="ARBA" id="ARBA00022741"/>
    </source>
</evidence>
<dbReference type="InterPro" id="IPR003442">
    <property type="entry name" value="T6A_TsaE"/>
</dbReference>
<dbReference type="InterPro" id="IPR011009">
    <property type="entry name" value="Kinase-like_dom_sf"/>
</dbReference>
<dbReference type="AlphaFoldDB" id="A0A916RI80"/>
<keyword evidence="4" id="KW-0963">Cytoplasm</keyword>
<protein>
    <recommendedName>
        <fullName evidence="3">tRNA threonylcarbamoyladenosine biosynthesis protein TsaE</fullName>
    </recommendedName>
    <alternativeName>
        <fullName evidence="10">t(6)A37 threonylcarbamoyladenosine biosynthesis protein TsaE</fullName>
    </alternativeName>
</protein>
<keyword evidence="9" id="KW-0460">Magnesium</keyword>
<dbReference type="Pfam" id="PF01636">
    <property type="entry name" value="APH"/>
    <property type="match status" value="1"/>
</dbReference>
<dbReference type="GO" id="GO:0046872">
    <property type="term" value="F:metal ion binding"/>
    <property type="evidence" value="ECO:0007669"/>
    <property type="project" value="UniProtKB-KW"/>
</dbReference>
<accession>A0A916RI80</accession>
<dbReference type="Gene3D" id="3.90.1200.10">
    <property type="match status" value="1"/>
</dbReference>
<evidence type="ECO:0000256" key="3">
    <source>
        <dbReference type="ARBA" id="ARBA00019010"/>
    </source>
</evidence>
<dbReference type="PANTHER" id="PTHR33540">
    <property type="entry name" value="TRNA THREONYLCARBAMOYLADENOSINE BIOSYNTHESIS PROTEIN TSAE"/>
    <property type="match status" value="1"/>
</dbReference>
<keyword evidence="13" id="KW-1185">Reference proteome</keyword>
<evidence type="ECO:0000256" key="5">
    <source>
        <dbReference type="ARBA" id="ARBA00022694"/>
    </source>
</evidence>
<dbReference type="InterPro" id="IPR027417">
    <property type="entry name" value="P-loop_NTPase"/>
</dbReference>
<dbReference type="SUPFAM" id="SSF56112">
    <property type="entry name" value="Protein kinase-like (PK-like)"/>
    <property type="match status" value="1"/>
</dbReference>
<dbReference type="GO" id="GO:0002949">
    <property type="term" value="P:tRNA threonylcarbamoyladenosine modification"/>
    <property type="evidence" value="ECO:0007669"/>
    <property type="project" value="InterPro"/>
</dbReference>
<dbReference type="Gene3D" id="3.30.200.20">
    <property type="entry name" value="Phosphorylase Kinase, domain 1"/>
    <property type="match status" value="1"/>
</dbReference>
<evidence type="ECO:0000256" key="8">
    <source>
        <dbReference type="ARBA" id="ARBA00022840"/>
    </source>
</evidence>
<dbReference type="Gene3D" id="3.40.50.300">
    <property type="entry name" value="P-loop containing nucleotide triphosphate hydrolases"/>
    <property type="match status" value="1"/>
</dbReference>
<feature type="domain" description="Aminoglycoside phosphotransferase" evidence="11">
    <location>
        <begin position="175"/>
        <end position="425"/>
    </location>
</feature>
<evidence type="ECO:0000256" key="6">
    <source>
        <dbReference type="ARBA" id="ARBA00022723"/>
    </source>
</evidence>
<dbReference type="SUPFAM" id="SSF52540">
    <property type="entry name" value="P-loop containing nucleoside triphosphate hydrolases"/>
    <property type="match status" value="1"/>
</dbReference>
<dbReference type="RefSeq" id="WP_188719718.1">
    <property type="nucleotide sequence ID" value="NZ_BMIF01000002.1"/>
</dbReference>
<evidence type="ECO:0000259" key="11">
    <source>
        <dbReference type="Pfam" id="PF01636"/>
    </source>
</evidence>
<keyword evidence="7" id="KW-0547">Nucleotide-binding</keyword>
<evidence type="ECO:0000313" key="12">
    <source>
        <dbReference type="EMBL" id="GGA57421.1"/>
    </source>
</evidence>
<dbReference type="GO" id="GO:0005524">
    <property type="term" value="F:ATP binding"/>
    <property type="evidence" value="ECO:0007669"/>
    <property type="project" value="UniProtKB-KW"/>
</dbReference>
<dbReference type="InterPro" id="IPR012180">
    <property type="entry name" value="Bifunc_ATPase/PTrfase"/>
</dbReference>
<evidence type="ECO:0000256" key="10">
    <source>
        <dbReference type="ARBA" id="ARBA00032441"/>
    </source>
</evidence>
<evidence type="ECO:0000256" key="1">
    <source>
        <dbReference type="ARBA" id="ARBA00004496"/>
    </source>
</evidence>
<dbReference type="Pfam" id="PF02367">
    <property type="entry name" value="TsaE"/>
    <property type="match status" value="1"/>
</dbReference>